<dbReference type="GO" id="GO:0030983">
    <property type="term" value="F:mismatched DNA binding"/>
    <property type="evidence" value="ECO:0007669"/>
    <property type="project" value="TreeGrafter"/>
</dbReference>
<dbReference type="Pfam" id="PF11969">
    <property type="entry name" value="DcpS_C"/>
    <property type="match status" value="1"/>
</dbReference>
<sequence length="338" mass="39230">MQENENDVEYKRSELTRRLNAGENVIIQSDRAAVLQNVANPKAQYHFVVLPKEDIENVIALKREHLPLLEHMMDLANEAIDKQQLPASDFRIGFKMNAFMNRLNMHVISNDFYSGFMRRIQHWNTFNTDLFITFQAIYALLHVTGSVEPMPADKVEQLLLATPVHCNQCRFCTDNFGKFRHHLALHWMDCEKERLWKMGVGNISQWMGQMQLNGNDRIPCQPPLNPFHRQMIPMQNNPFVHRFQRPFGPQLRPPLQNRNSNNNWPSYRHPAPTKPPTNSLQKPKAQSASNADPDKSPDHQQNDTKPCAKKKWYTKRKNKSNLQTKPETSSSKANAKLT</sequence>
<dbReference type="OMA" id="ATPVHCN"/>
<keyword evidence="3" id="KW-1185">Reference proteome</keyword>
<dbReference type="GeneID" id="111596208"/>
<evidence type="ECO:0000256" key="1">
    <source>
        <dbReference type="SAM" id="MobiDB-lite"/>
    </source>
</evidence>
<evidence type="ECO:0000313" key="3">
    <source>
        <dbReference type="Proteomes" id="UP000504633"/>
    </source>
</evidence>
<dbReference type="PANTHER" id="PTHR12486">
    <property type="entry name" value="APRATAXIN-RELATED"/>
    <property type="match status" value="1"/>
</dbReference>
<dbReference type="SUPFAM" id="SSF54197">
    <property type="entry name" value="HIT-like"/>
    <property type="match status" value="1"/>
</dbReference>
<dbReference type="RefSeq" id="XP_023166089.2">
    <property type="nucleotide sequence ID" value="XM_023310321.2"/>
</dbReference>
<dbReference type="Proteomes" id="UP000504633">
    <property type="component" value="Unplaced"/>
</dbReference>
<dbReference type="AlphaFoldDB" id="A0A6J1LI90"/>
<dbReference type="Gene3D" id="3.30.428.10">
    <property type="entry name" value="HIT-like"/>
    <property type="match status" value="1"/>
</dbReference>
<dbReference type="PANTHER" id="PTHR12486:SF4">
    <property type="entry name" value="APRATAXIN"/>
    <property type="match status" value="1"/>
</dbReference>
<dbReference type="Pfam" id="PF16278">
    <property type="entry name" value="zf-C2HE"/>
    <property type="match status" value="1"/>
</dbReference>
<dbReference type="KEGG" id="dhe:111596208"/>
<organism evidence="3 4">
    <name type="scientific">Drosophila hydei</name>
    <name type="common">Fruit fly</name>
    <dbReference type="NCBI Taxonomy" id="7224"/>
    <lineage>
        <taxon>Eukaryota</taxon>
        <taxon>Metazoa</taxon>
        <taxon>Ecdysozoa</taxon>
        <taxon>Arthropoda</taxon>
        <taxon>Hexapoda</taxon>
        <taxon>Insecta</taxon>
        <taxon>Pterygota</taxon>
        <taxon>Neoptera</taxon>
        <taxon>Endopterygota</taxon>
        <taxon>Diptera</taxon>
        <taxon>Brachycera</taxon>
        <taxon>Muscomorpha</taxon>
        <taxon>Ephydroidea</taxon>
        <taxon>Drosophilidae</taxon>
        <taxon>Drosophila</taxon>
    </lineage>
</organism>
<feature type="compositionally biased region" description="Polar residues" evidence="1">
    <location>
        <begin position="276"/>
        <end position="290"/>
    </location>
</feature>
<feature type="compositionally biased region" description="Polar residues" evidence="1">
    <location>
        <begin position="256"/>
        <end position="265"/>
    </location>
</feature>
<dbReference type="GO" id="GO:0005634">
    <property type="term" value="C:nucleus"/>
    <property type="evidence" value="ECO:0007669"/>
    <property type="project" value="TreeGrafter"/>
</dbReference>
<feature type="domain" description="Aprataxin C2HE/C2H2/C2HC zinc finger" evidence="2">
    <location>
        <begin position="127"/>
        <end position="187"/>
    </location>
</feature>
<evidence type="ECO:0000313" key="4">
    <source>
        <dbReference type="RefSeq" id="XP_023166089.2"/>
    </source>
</evidence>
<dbReference type="GO" id="GO:0000012">
    <property type="term" value="P:single strand break repair"/>
    <property type="evidence" value="ECO:0007669"/>
    <property type="project" value="TreeGrafter"/>
</dbReference>
<dbReference type="GO" id="GO:1990165">
    <property type="term" value="F:single-strand break-containing DNA binding"/>
    <property type="evidence" value="ECO:0007669"/>
    <property type="project" value="TreeGrafter"/>
</dbReference>
<dbReference type="GO" id="GO:0003725">
    <property type="term" value="F:double-stranded RNA binding"/>
    <property type="evidence" value="ECO:0007669"/>
    <property type="project" value="TreeGrafter"/>
</dbReference>
<proteinExistence type="predicted"/>
<evidence type="ECO:0000259" key="2">
    <source>
        <dbReference type="Pfam" id="PF16278"/>
    </source>
</evidence>
<protein>
    <submittedName>
        <fullName evidence="4">Aprataxin-like protein</fullName>
    </submittedName>
</protein>
<feature type="compositionally biased region" description="Basic residues" evidence="1">
    <location>
        <begin position="307"/>
        <end position="319"/>
    </location>
</feature>
<accession>A0A6J1LI90</accession>
<dbReference type="InterPro" id="IPR032566">
    <property type="entry name" value="Znf-C2HE"/>
</dbReference>
<dbReference type="OrthoDB" id="3512845at2759"/>
<reference evidence="4" key="1">
    <citation type="submission" date="2025-08" db="UniProtKB">
        <authorList>
            <consortium name="RefSeq"/>
        </authorList>
    </citation>
    <scope>IDENTIFICATION</scope>
    <source>
        <strain evidence="4">15085-1641.00</strain>
        <tissue evidence="4">Whole body</tissue>
    </source>
</reference>
<dbReference type="InterPro" id="IPR036265">
    <property type="entry name" value="HIT-like_sf"/>
</dbReference>
<dbReference type="GO" id="GO:0033699">
    <property type="term" value="F:DNA 5'-adenosine monophosphate hydrolase activity"/>
    <property type="evidence" value="ECO:0007669"/>
    <property type="project" value="TreeGrafter"/>
</dbReference>
<feature type="region of interest" description="Disordered" evidence="1">
    <location>
        <begin position="240"/>
        <end position="338"/>
    </location>
</feature>
<name>A0A6J1LI90_DROHY</name>
<feature type="compositionally biased region" description="Basic and acidic residues" evidence="1">
    <location>
        <begin position="292"/>
        <end position="302"/>
    </location>
</feature>
<feature type="compositionally biased region" description="Polar residues" evidence="1">
    <location>
        <begin position="320"/>
        <end position="338"/>
    </location>
</feature>
<dbReference type="GO" id="GO:0003697">
    <property type="term" value="F:single-stranded DNA binding"/>
    <property type="evidence" value="ECO:0007669"/>
    <property type="project" value="TreeGrafter"/>
</dbReference>
<gene>
    <name evidence="4" type="primary">LOC111596208</name>
</gene>